<evidence type="ECO:0000313" key="2">
    <source>
        <dbReference type="Proteomes" id="UP000290289"/>
    </source>
</evidence>
<sequence length="11" mass="1332">MPSSFIYFINL</sequence>
<evidence type="ECO:0000313" key="1">
    <source>
        <dbReference type="EMBL" id="RXI07519.1"/>
    </source>
</evidence>
<organism evidence="1 2">
    <name type="scientific">Malus domestica</name>
    <name type="common">Apple</name>
    <name type="synonym">Pyrus malus</name>
    <dbReference type="NCBI Taxonomy" id="3750"/>
    <lineage>
        <taxon>Eukaryota</taxon>
        <taxon>Viridiplantae</taxon>
        <taxon>Streptophyta</taxon>
        <taxon>Embryophyta</taxon>
        <taxon>Tracheophyta</taxon>
        <taxon>Spermatophyta</taxon>
        <taxon>Magnoliopsida</taxon>
        <taxon>eudicotyledons</taxon>
        <taxon>Gunneridae</taxon>
        <taxon>Pentapetalae</taxon>
        <taxon>rosids</taxon>
        <taxon>fabids</taxon>
        <taxon>Rosales</taxon>
        <taxon>Rosaceae</taxon>
        <taxon>Amygdaloideae</taxon>
        <taxon>Maleae</taxon>
        <taxon>Malus</taxon>
    </lineage>
</organism>
<protein>
    <submittedName>
        <fullName evidence="1">Uncharacterized protein</fullName>
    </submittedName>
</protein>
<dbReference type="Proteomes" id="UP000290289">
    <property type="component" value="Chromosome 1"/>
</dbReference>
<gene>
    <name evidence="1" type="ORF">DVH24_005292</name>
</gene>
<name>A0A498KH71_MALDO</name>
<keyword evidence="2" id="KW-1185">Reference proteome</keyword>
<accession>A0A498KH71</accession>
<reference evidence="1 2" key="1">
    <citation type="submission" date="2018-10" db="EMBL/GenBank/DDBJ databases">
        <title>A high-quality apple genome assembly.</title>
        <authorList>
            <person name="Hu J."/>
        </authorList>
    </citation>
    <scope>NUCLEOTIDE SEQUENCE [LARGE SCALE GENOMIC DNA]</scope>
    <source>
        <strain evidence="2">cv. HFTH1</strain>
        <tissue evidence="1">Young leaf</tissue>
    </source>
</reference>
<dbReference type="EMBL" id="RDQH01000327">
    <property type="protein sequence ID" value="RXI07519.1"/>
    <property type="molecule type" value="Genomic_DNA"/>
</dbReference>
<comment type="caution">
    <text evidence="1">The sequence shown here is derived from an EMBL/GenBank/DDBJ whole genome shotgun (WGS) entry which is preliminary data.</text>
</comment>
<proteinExistence type="predicted"/>